<keyword evidence="1" id="KW-1133">Transmembrane helix</keyword>
<keyword evidence="1" id="KW-0812">Transmembrane</keyword>
<evidence type="ECO:0000313" key="3">
    <source>
        <dbReference type="Proteomes" id="UP001620626"/>
    </source>
</evidence>
<reference evidence="2 3" key="1">
    <citation type="submission" date="2024-10" db="EMBL/GenBank/DDBJ databases">
        <authorList>
            <person name="Kim D."/>
        </authorList>
    </citation>
    <scope>NUCLEOTIDE SEQUENCE [LARGE SCALE GENOMIC DNA]</scope>
    <source>
        <strain evidence="2">BH-2024</strain>
    </source>
</reference>
<gene>
    <name evidence="2" type="ORF">niasHT_011748</name>
</gene>
<proteinExistence type="predicted"/>
<name>A0ABD2LGJ6_9BILA</name>
<dbReference type="Proteomes" id="UP001620626">
    <property type="component" value="Unassembled WGS sequence"/>
</dbReference>
<accession>A0ABD2LGJ6</accession>
<dbReference type="AlphaFoldDB" id="A0ABD2LGJ6"/>
<comment type="caution">
    <text evidence="2">The sequence shown here is derived from an EMBL/GenBank/DDBJ whole genome shotgun (WGS) entry which is preliminary data.</text>
</comment>
<organism evidence="2 3">
    <name type="scientific">Heterodera trifolii</name>
    <dbReference type="NCBI Taxonomy" id="157864"/>
    <lineage>
        <taxon>Eukaryota</taxon>
        <taxon>Metazoa</taxon>
        <taxon>Ecdysozoa</taxon>
        <taxon>Nematoda</taxon>
        <taxon>Chromadorea</taxon>
        <taxon>Rhabditida</taxon>
        <taxon>Tylenchina</taxon>
        <taxon>Tylenchomorpha</taxon>
        <taxon>Tylenchoidea</taxon>
        <taxon>Heteroderidae</taxon>
        <taxon>Heteroderinae</taxon>
        <taxon>Heterodera</taxon>
    </lineage>
</organism>
<keyword evidence="3" id="KW-1185">Reference proteome</keyword>
<dbReference type="EMBL" id="JBICBT010000419">
    <property type="protein sequence ID" value="KAL3114347.1"/>
    <property type="molecule type" value="Genomic_DNA"/>
</dbReference>
<evidence type="ECO:0000313" key="2">
    <source>
        <dbReference type="EMBL" id="KAL3114347.1"/>
    </source>
</evidence>
<keyword evidence="1" id="KW-0472">Membrane</keyword>
<sequence length="254" mass="29092">MKRRTNATNITPPCAKRSMAPAQDLDQNTVALAEQERHRTLVLLGLPESAAALPSERVQEDRKVATKILDHLDVEAEPTAVFRFGRYDPQRTTPRPRKIQLFFGVAMNCCCLYIIFALCIFFISHVRSADFGRNLSSVQLLPNKQDTFDNGLNTSERWDQLKAALIEKRSKLGESQTLQQFSRDADEVENWIAEKFQVAQEETSAEKVESGEGDKRCGVETLDFRVEKRFLNFWQKPGLDEQIRTSEMETWTFS</sequence>
<protein>
    <submittedName>
        <fullName evidence="2">Uncharacterized protein</fullName>
    </submittedName>
</protein>
<evidence type="ECO:0000256" key="1">
    <source>
        <dbReference type="SAM" id="Phobius"/>
    </source>
</evidence>
<dbReference type="SUPFAM" id="SSF46966">
    <property type="entry name" value="Spectrin repeat"/>
    <property type="match status" value="1"/>
</dbReference>
<feature type="transmembrane region" description="Helical" evidence="1">
    <location>
        <begin position="101"/>
        <end position="123"/>
    </location>
</feature>
<dbReference type="Gene3D" id="1.20.58.60">
    <property type="match status" value="1"/>
</dbReference>